<accession>A0A1H1HBF0</accession>
<organism evidence="2 3">
    <name type="scientific">Tsukamurella pulmonis</name>
    <dbReference type="NCBI Taxonomy" id="47312"/>
    <lineage>
        <taxon>Bacteria</taxon>
        <taxon>Bacillati</taxon>
        <taxon>Actinomycetota</taxon>
        <taxon>Actinomycetes</taxon>
        <taxon>Mycobacteriales</taxon>
        <taxon>Tsukamurellaceae</taxon>
        <taxon>Tsukamurella</taxon>
    </lineage>
</organism>
<dbReference type="RefSeq" id="WP_068564481.1">
    <property type="nucleotide sequence ID" value="NZ_FNLF01000002.1"/>
</dbReference>
<dbReference type="InterPro" id="IPR053847">
    <property type="entry name" value="DUF6928"/>
</dbReference>
<dbReference type="EMBL" id="FNLF01000002">
    <property type="protein sequence ID" value="SDR22458.1"/>
    <property type="molecule type" value="Genomic_DNA"/>
</dbReference>
<protein>
    <submittedName>
        <fullName evidence="2">Uncharacterized protein</fullName>
    </submittedName>
</protein>
<gene>
    <name evidence="2" type="ORF">SAMN04489765_3976</name>
</gene>
<evidence type="ECO:0000256" key="1">
    <source>
        <dbReference type="SAM" id="MobiDB-lite"/>
    </source>
</evidence>
<feature type="compositionally biased region" description="Low complexity" evidence="1">
    <location>
        <begin position="208"/>
        <end position="225"/>
    </location>
</feature>
<dbReference type="AlphaFoldDB" id="A0A1H1HBF0"/>
<proteinExistence type="predicted"/>
<dbReference type="STRING" id="47312.SAMN04489765_3976"/>
<evidence type="ECO:0000313" key="3">
    <source>
        <dbReference type="Proteomes" id="UP000183053"/>
    </source>
</evidence>
<feature type="region of interest" description="Disordered" evidence="1">
    <location>
        <begin position="208"/>
        <end position="252"/>
    </location>
</feature>
<evidence type="ECO:0000313" key="2">
    <source>
        <dbReference type="EMBL" id="SDR22458.1"/>
    </source>
</evidence>
<dbReference type="Pfam" id="PF21997">
    <property type="entry name" value="DUF6928"/>
    <property type="match status" value="1"/>
</dbReference>
<keyword evidence="3" id="KW-1185">Reference proteome</keyword>
<sequence length="252" mass="27081">MGATAATLWFIDVAEPKGILAIVGRPDEAASRAIAEQVLGGPVMGRPESLARAADPLPGHVYVAAWGGLTVVTHEGLRVDRPAELDESWWNLVPAHRSFLLVAAPERAVGGFALRTDGAPKRSFAAHPVDILEDEGLPELFEGPFWAGQHPLTYAEGVTPDPRALPFHPMEFAEQANREILGFRFTHPLAPTDLDPARIQVIDFVPASGAPEQAPQQAQAQAPGPDGAPQPPVEQPEQGYEDRGKVRSFFGF</sequence>
<reference evidence="3" key="1">
    <citation type="submission" date="2016-10" db="EMBL/GenBank/DDBJ databases">
        <authorList>
            <person name="Varghese N."/>
            <person name="Submissions S."/>
        </authorList>
    </citation>
    <scope>NUCLEOTIDE SEQUENCE [LARGE SCALE GENOMIC DNA]</scope>
    <source>
        <strain evidence="3">DSM 44142</strain>
    </source>
</reference>
<name>A0A1H1HBF0_9ACTN</name>
<dbReference type="Proteomes" id="UP000183053">
    <property type="component" value="Unassembled WGS sequence"/>
</dbReference>